<evidence type="ECO:0008006" key="4">
    <source>
        <dbReference type="Google" id="ProtNLM"/>
    </source>
</evidence>
<evidence type="ECO:0000256" key="1">
    <source>
        <dbReference type="SAM" id="Phobius"/>
    </source>
</evidence>
<proteinExistence type="predicted"/>
<keyword evidence="3" id="KW-1185">Reference proteome</keyword>
<feature type="transmembrane region" description="Helical" evidence="1">
    <location>
        <begin position="12"/>
        <end position="33"/>
    </location>
</feature>
<gene>
    <name evidence="2" type="ORF">OW729_02195</name>
</gene>
<accession>A0ABT4D555</accession>
<comment type="caution">
    <text evidence="2">The sequence shown here is derived from an EMBL/GenBank/DDBJ whole genome shotgun (WGS) entry which is preliminary data.</text>
</comment>
<protein>
    <recommendedName>
        <fullName evidence="4">DUF3829 domain-containing protein</fullName>
    </recommendedName>
</protein>
<dbReference type="RefSeq" id="WP_268059779.1">
    <property type="nucleotide sequence ID" value="NZ_JAPQFJ010000002.1"/>
</dbReference>
<keyword evidence="1" id="KW-0812">Transmembrane</keyword>
<evidence type="ECO:0000313" key="2">
    <source>
        <dbReference type="EMBL" id="MCY6957412.1"/>
    </source>
</evidence>
<name>A0ABT4D555_9CLOT</name>
<reference evidence="2" key="1">
    <citation type="submission" date="2022-12" db="EMBL/GenBank/DDBJ databases">
        <title>Clostridium sp. nov., isolated from industrial wastewater.</title>
        <authorList>
            <person name="Jiayan W."/>
        </authorList>
    </citation>
    <scope>NUCLEOTIDE SEQUENCE</scope>
    <source>
        <strain evidence="2">ZC22-4</strain>
    </source>
</reference>
<keyword evidence="1" id="KW-1133">Transmembrane helix</keyword>
<keyword evidence="1" id="KW-0472">Membrane</keyword>
<evidence type="ECO:0000313" key="3">
    <source>
        <dbReference type="Proteomes" id="UP001144612"/>
    </source>
</evidence>
<dbReference type="Proteomes" id="UP001144612">
    <property type="component" value="Unassembled WGS sequence"/>
</dbReference>
<dbReference type="EMBL" id="JAPQFJ010000002">
    <property type="protein sequence ID" value="MCY6957412.1"/>
    <property type="molecule type" value="Genomic_DNA"/>
</dbReference>
<organism evidence="2 3">
    <name type="scientific">Clostridium brassicae</name>
    <dbReference type="NCBI Taxonomy" id="2999072"/>
    <lineage>
        <taxon>Bacteria</taxon>
        <taxon>Bacillati</taxon>
        <taxon>Bacillota</taxon>
        <taxon>Clostridia</taxon>
        <taxon>Eubacteriales</taxon>
        <taxon>Clostridiaceae</taxon>
        <taxon>Clostridium</taxon>
    </lineage>
</organism>
<sequence length="336" mass="39116">MNLQDKESQKTLVFALVFILLGLVAFYGTYYFFTKKSLSTYEKNIHSEIRTINNINESTPKFIKGQTIDNEKILSELPSLISSLKTSEENSKGFVVMDKYKSDHENLIKGLKDNISLYEQIYLVCKNPKSKTLKNTLNLINKFRDNCMNEYSLVSIKRLKITLPKECLDFINNTVFFVEKQIRQNIDNEIANSQNKEFFNSLTTLLDNLNSINKNFSKDIDNARQDSSLYNELLNKITNTKYTIDKIKSKASNVTVPQSSINVYNLFTKTLDDYSSYIEDLKYAVKTEMLTPLPEQNNTSIDKLYEGSNNKYYIFTDDYNNFMKEYNNLKNKFLPQ</sequence>